<dbReference type="AlphaFoldDB" id="A0A8J2KW36"/>
<reference evidence="2" key="1">
    <citation type="submission" date="2021-06" db="EMBL/GenBank/DDBJ databases">
        <authorList>
            <person name="Hodson N. C."/>
            <person name="Mongue J. A."/>
            <person name="Jaron S. K."/>
        </authorList>
    </citation>
    <scope>NUCLEOTIDE SEQUENCE</scope>
</reference>
<protein>
    <submittedName>
        <fullName evidence="2">Uncharacterized protein</fullName>
    </submittedName>
</protein>
<dbReference type="EMBL" id="CAJVCH010526797">
    <property type="protein sequence ID" value="CAG7822571.1"/>
    <property type="molecule type" value="Genomic_DNA"/>
</dbReference>
<keyword evidence="1" id="KW-0732">Signal</keyword>
<dbReference type="Proteomes" id="UP000708208">
    <property type="component" value="Unassembled WGS sequence"/>
</dbReference>
<feature type="signal peptide" evidence="1">
    <location>
        <begin position="1"/>
        <end position="20"/>
    </location>
</feature>
<gene>
    <name evidence="2" type="ORF">AFUS01_LOCUS32836</name>
</gene>
<keyword evidence="3" id="KW-1185">Reference proteome</keyword>
<sequence>MHSTKILVFVILSYVAVILAAPANPPAESEIESFPEENSLDLDGNGEIESLEWNEFEKDLLEVVQRSFWTRIRDRLAELARARLAAEAASRVGGALLGT</sequence>
<evidence type="ECO:0000313" key="3">
    <source>
        <dbReference type="Proteomes" id="UP000708208"/>
    </source>
</evidence>
<accession>A0A8J2KW36</accession>
<evidence type="ECO:0000256" key="1">
    <source>
        <dbReference type="SAM" id="SignalP"/>
    </source>
</evidence>
<proteinExistence type="predicted"/>
<feature type="chain" id="PRO_5035169528" evidence="1">
    <location>
        <begin position="21"/>
        <end position="99"/>
    </location>
</feature>
<organism evidence="2 3">
    <name type="scientific">Allacma fusca</name>
    <dbReference type="NCBI Taxonomy" id="39272"/>
    <lineage>
        <taxon>Eukaryota</taxon>
        <taxon>Metazoa</taxon>
        <taxon>Ecdysozoa</taxon>
        <taxon>Arthropoda</taxon>
        <taxon>Hexapoda</taxon>
        <taxon>Collembola</taxon>
        <taxon>Symphypleona</taxon>
        <taxon>Sminthuridae</taxon>
        <taxon>Allacma</taxon>
    </lineage>
</organism>
<evidence type="ECO:0000313" key="2">
    <source>
        <dbReference type="EMBL" id="CAG7822571.1"/>
    </source>
</evidence>
<dbReference type="PROSITE" id="PS00018">
    <property type="entry name" value="EF_HAND_1"/>
    <property type="match status" value="1"/>
</dbReference>
<dbReference type="InterPro" id="IPR018247">
    <property type="entry name" value="EF_Hand_1_Ca_BS"/>
</dbReference>
<name>A0A8J2KW36_9HEXA</name>
<comment type="caution">
    <text evidence="2">The sequence shown here is derived from an EMBL/GenBank/DDBJ whole genome shotgun (WGS) entry which is preliminary data.</text>
</comment>